<dbReference type="Proteomes" id="UP000824156">
    <property type="component" value="Unassembled WGS sequence"/>
</dbReference>
<reference evidence="1" key="1">
    <citation type="journal article" date="2021" name="PeerJ">
        <title>Extensive microbial diversity within the chicken gut microbiome revealed by metagenomics and culture.</title>
        <authorList>
            <person name="Gilroy R."/>
            <person name="Ravi A."/>
            <person name="Getino M."/>
            <person name="Pursley I."/>
            <person name="Horton D.L."/>
            <person name="Alikhan N.F."/>
            <person name="Baker D."/>
            <person name="Gharbi K."/>
            <person name="Hall N."/>
            <person name="Watson M."/>
            <person name="Adriaenssens E.M."/>
            <person name="Foster-Nyarko E."/>
            <person name="Jarju S."/>
            <person name="Secka A."/>
            <person name="Antonio M."/>
            <person name="Oren A."/>
            <person name="Chaudhuri R.R."/>
            <person name="La Ragione R."/>
            <person name="Hildebrand F."/>
            <person name="Pallen M.J."/>
        </authorList>
    </citation>
    <scope>NUCLEOTIDE SEQUENCE</scope>
    <source>
        <strain evidence="1">1719</strain>
    </source>
</reference>
<accession>A0A9D1WAE6</accession>
<evidence type="ECO:0000313" key="2">
    <source>
        <dbReference type="Proteomes" id="UP000824156"/>
    </source>
</evidence>
<reference evidence="1" key="2">
    <citation type="submission" date="2021-04" db="EMBL/GenBank/DDBJ databases">
        <authorList>
            <person name="Gilroy R."/>
        </authorList>
    </citation>
    <scope>NUCLEOTIDE SEQUENCE</scope>
    <source>
        <strain evidence="1">1719</strain>
    </source>
</reference>
<dbReference type="Gene3D" id="2.40.160.50">
    <property type="entry name" value="membrane protein fhac: a member of the omp85/tpsb transporter family"/>
    <property type="match status" value="1"/>
</dbReference>
<dbReference type="EMBL" id="DXEZ01000318">
    <property type="protein sequence ID" value="HIX55595.1"/>
    <property type="molecule type" value="Genomic_DNA"/>
</dbReference>
<sequence>SDLMGSKMAIGNLEMRIPFTGPKELAVMESGFLFSDLNIFIDGGVAWNRGNKVKMSKSDSDRVEAIDGDGNPIIGSDGKPVMVYDSNVKAPVFSAGVSLRINLFGAMILEPYYAIPFQRSDVKFGVFGLNFAPGW</sequence>
<evidence type="ECO:0000313" key="1">
    <source>
        <dbReference type="EMBL" id="HIX55595.1"/>
    </source>
</evidence>
<comment type="caution">
    <text evidence="1">The sequence shown here is derived from an EMBL/GenBank/DDBJ whole genome shotgun (WGS) entry which is preliminary data.</text>
</comment>
<protein>
    <submittedName>
        <fullName evidence="1">TolB protein</fullName>
    </submittedName>
</protein>
<proteinExistence type="predicted"/>
<gene>
    <name evidence="1" type="ORF">H9853_11295</name>
</gene>
<organism evidence="1 2">
    <name type="scientific">Candidatus Sphingobacterium stercoripullorum</name>
    <dbReference type="NCBI Taxonomy" id="2838759"/>
    <lineage>
        <taxon>Bacteria</taxon>
        <taxon>Pseudomonadati</taxon>
        <taxon>Bacteroidota</taxon>
        <taxon>Sphingobacteriia</taxon>
        <taxon>Sphingobacteriales</taxon>
        <taxon>Sphingobacteriaceae</taxon>
        <taxon>Sphingobacterium</taxon>
    </lineage>
</organism>
<dbReference type="AlphaFoldDB" id="A0A9D1WAE6"/>
<name>A0A9D1WAE6_9SPHI</name>
<feature type="non-terminal residue" evidence="1">
    <location>
        <position position="1"/>
    </location>
</feature>